<protein>
    <recommendedName>
        <fullName evidence="5">Cupin</fullName>
    </recommendedName>
</protein>
<dbReference type="RefSeq" id="WP_006227077.1">
    <property type="nucleotide sequence ID" value="NZ_ALJE01000040.1"/>
</dbReference>
<accession>J4QL65</accession>
<accession>A0A366G1M0</accession>
<dbReference type="AlphaFoldDB" id="J4QL65"/>
<name>J4QL65_9BURK</name>
<dbReference type="EMBL" id="QNRM01000003">
    <property type="protein sequence ID" value="RBP20834.1"/>
    <property type="molecule type" value="Genomic_DNA"/>
</dbReference>
<sequence>MTEIVLDREAAMARAIPREAMVACKLAFIDCKLPGSDLKENYSMIGAGVTQSEDQVVNLTEPHGFSVGAAAMPAGVTNNLHLHFSAEVFVIYSGRWKFRWGSGPGAGEIEGGPGDVLSIPTWIFRGFSNIGQDTGWIFTALGGDDTGGIIWHPDILTAAAAHGLFLGRDNTLLEGAPGLPPAAELIRPLTEQEMEMLPRYTPDQMRQRHLAAGARDWSASGWLGNAAGGGCELAPVIGYGMSEERGLRAPIGNPHGFSLDWMRLAPRQTTRRFRLREKQVLMVMEGAMDLVLNAPGQEVRVRLEEQAVYSVPAGVWREVSAGESPVVVAVLCAGDQRKRIEWPDEVIEEAARQNCALDPDGYIAPRHLLPDSAIGVGELRA</sequence>
<reference evidence="1" key="2">
    <citation type="submission" date="2022-09" db="EMBL/GenBank/DDBJ databases">
        <title>Intensive care unit water sources are persistently colonized with multi-drug resistant bacteria and are the site of extensive horizontal gene transfer of antibiotic resistance genes.</title>
        <authorList>
            <person name="Diorio-Toth L."/>
        </authorList>
    </citation>
    <scope>NUCLEOTIDE SEQUENCE</scope>
    <source>
        <strain evidence="1">GD03676</strain>
    </source>
</reference>
<evidence type="ECO:0000313" key="1">
    <source>
        <dbReference type="EMBL" id="MDH2053819.1"/>
    </source>
</evidence>
<dbReference type="EMBL" id="JAOCKG010000016">
    <property type="protein sequence ID" value="MDH2053819.1"/>
    <property type="molecule type" value="Genomic_DNA"/>
</dbReference>
<dbReference type="Proteomes" id="UP001161276">
    <property type="component" value="Unassembled WGS sequence"/>
</dbReference>
<comment type="caution">
    <text evidence="1">The sequence shown here is derived from an EMBL/GenBank/DDBJ whole genome shotgun (WGS) entry which is preliminary data.</text>
</comment>
<dbReference type="Proteomes" id="UP000252124">
    <property type="component" value="Unassembled WGS sequence"/>
</dbReference>
<dbReference type="OrthoDB" id="6058at2"/>
<dbReference type="InterPro" id="IPR011051">
    <property type="entry name" value="RmlC_Cupin_sf"/>
</dbReference>
<evidence type="ECO:0008006" key="5">
    <source>
        <dbReference type="Google" id="ProtNLM"/>
    </source>
</evidence>
<dbReference type="eggNOG" id="COG4101">
    <property type="taxonomic scope" value="Bacteria"/>
</dbReference>
<dbReference type="Gene3D" id="2.60.120.10">
    <property type="entry name" value="Jelly Rolls"/>
    <property type="match status" value="2"/>
</dbReference>
<dbReference type="GeneID" id="99732425"/>
<reference evidence="2 3" key="1">
    <citation type="submission" date="2018-06" db="EMBL/GenBank/DDBJ databases">
        <title>Genomic Encyclopedia of Type Strains, Phase III (KMG-III): the genomes of soil and plant-associated and newly described type strains.</title>
        <authorList>
            <person name="Whitman W."/>
        </authorList>
    </citation>
    <scope>NUCLEOTIDE SEQUENCE [LARGE SCALE GENOMIC DNA]</scope>
    <source>
        <strain evidence="2 3">CECT 7342</strain>
    </source>
</reference>
<organism evidence="1 4">
    <name type="scientific">Achromobacter marplatensis</name>
    <dbReference type="NCBI Taxonomy" id="470868"/>
    <lineage>
        <taxon>Bacteria</taxon>
        <taxon>Pseudomonadati</taxon>
        <taxon>Pseudomonadota</taxon>
        <taxon>Betaproteobacteria</taxon>
        <taxon>Burkholderiales</taxon>
        <taxon>Alcaligenaceae</taxon>
        <taxon>Achromobacter</taxon>
    </lineage>
</organism>
<proteinExistence type="predicted"/>
<dbReference type="SUPFAM" id="SSF51182">
    <property type="entry name" value="RmlC-like cupins"/>
    <property type="match status" value="1"/>
</dbReference>
<keyword evidence="3" id="KW-1185">Reference proteome</keyword>
<evidence type="ECO:0000313" key="3">
    <source>
        <dbReference type="Proteomes" id="UP000252124"/>
    </source>
</evidence>
<evidence type="ECO:0000313" key="4">
    <source>
        <dbReference type="Proteomes" id="UP001161276"/>
    </source>
</evidence>
<gene>
    <name evidence="2" type="ORF">DFP87_10378</name>
    <name evidence="1" type="ORF">N5K24_25695</name>
</gene>
<dbReference type="InterPro" id="IPR014710">
    <property type="entry name" value="RmlC-like_jellyroll"/>
</dbReference>
<evidence type="ECO:0000313" key="2">
    <source>
        <dbReference type="EMBL" id="RBP20834.1"/>
    </source>
</evidence>